<evidence type="ECO:0000256" key="1">
    <source>
        <dbReference type="SAM" id="Phobius"/>
    </source>
</evidence>
<dbReference type="Proteomes" id="UP000046392">
    <property type="component" value="Unplaced"/>
</dbReference>
<dbReference type="WBParaSite" id="SPAL_0000116500.1">
    <property type="protein sequence ID" value="SPAL_0000116500.1"/>
    <property type="gene ID" value="SPAL_0000116500"/>
</dbReference>
<sequence length="90" mass="10141">MDKVKESMKTKNKLKNCGNYPCFKAFFELEYNETKESVSLDVSDCLVDSPCDVSSCKEDYCNMSLRTRYNIGSIMPVVILGLILIKGLNA</sequence>
<keyword evidence="1" id="KW-0472">Membrane</keyword>
<protein>
    <submittedName>
        <fullName evidence="3">Activin_recp domain-containing protein</fullName>
    </submittedName>
</protein>
<evidence type="ECO:0000313" key="2">
    <source>
        <dbReference type="Proteomes" id="UP000046392"/>
    </source>
</evidence>
<evidence type="ECO:0000313" key="3">
    <source>
        <dbReference type="WBParaSite" id="SPAL_0000116500.1"/>
    </source>
</evidence>
<feature type="transmembrane region" description="Helical" evidence="1">
    <location>
        <begin position="69"/>
        <end position="88"/>
    </location>
</feature>
<name>A0A0N5B518_STREA</name>
<reference evidence="3" key="1">
    <citation type="submission" date="2017-02" db="UniProtKB">
        <authorList>
            <consortium name="WormBaseParasite"/>
        </authorList>
    </citation>
    <scope>IDENTIFICATION</scope>
</reference>
<organism evidence="2 3">
    <name type="scientific">Strongyloides papillosus</name>
    <name type="common">Intestinal threadworm</name>
    <dbReference type="NCBI Taxonomy" id="174720"/>
    <lineage>
        <taxon>Eukaryota</taxon>
        <taxon>Metazoa</taxon>
        <taxon>Ecdysozoa</taxon>
        <taxon>Nematoda</taxon>
        <taxon>Chromadorea</taxon>
        <taxon>Rhabditida</taxon>
        <taxon>Tylenchina</taxon>
        <taxon>Panagrolaimomorpha</taxon>
        <taxon>Strongyloidoidea</taxon>
        <taxon>Strongyloididae</taxon>
        <taxon>Strongyloides</taxon>
    </lineage>
</organism>
<keyword evidence="1" id="KW-0812">Transmembrane</keyword>
<keyword evidence="1" id="KW-1133">Transmembrane helix</keyword>
<accession>A0A0N5B518</accession>
<keyword evidence="2" id="KW-1185">Reference proteome</keyword>
<proteinExistence type="predicted"/>
<dbReference type="AlphaFoldDB" id="A0A0N5B518"/>